<dbReference type="GeneID" id="8231178"/>
<accession>E0VU34</accession>
<reference evidence="1" key="1">
    <citation type="submission" date="2007-04" db="EMBL/GenBank/DDBJ databases">
        <title>Annotation of Pediculus humanus corporis strain USDA.</title>
        <authorList>
            <person name="Kirkness E."/>
            <person name="Hannick L."/>
            <person name="Hass B."/>
            <person name="Bruggner R."/>
            <person name="Lawson D."/>
            <person name="Bidwell S."/>
            <person name="Joardar V."/>
            <person name="Caler E."/>
            <person name="Walenz B."/>
            <person name="Inman J."/>
            <person name="Schobel S."/>
            <person name="Galinsky K."/>
            <person name="Amedeo P."/>
            <person name="Strausberg R."/>
        </authorList>
    </citation>
    <scope>NUCLEOTIDE SEQUENCE</scope>
    <source>
        <strain evidence="1">USDA</strain>
    </source>
</reference>
<dbReference type="HOGENOM" id="CLU_1483725_0_0_1"/>
<dbReference type="VEuPathDB" id="VectorBase:PHUM444830"/>
<sequence>MDLIEIKDKNKTSKVLRRVSDRNNKKRPVPFDCLVKILSSGKKSKKCRNKLRYNAYFKFPRGIEPSKLTLRSGLYFLSDKIVTTNDKDKQNDNNRKTNEGNEDCQRKQYVKRQDNGLFVLNPSNKAILPVLGVAMAISDVSKFKDKILIFNKKRIPNMCFIVNQFKYSDIMEIPRVPKTYHA</sequence>
<evidence type="ECO:0000313" key="2">
    <source>
        <dbReference type="EnsemblMetazoa" id="PHUM444830-PA"/>
    </source>
</evidence>
<dbReference type="EMBL" id="DS235779">
    <property type="protein sequence ID" value="EEB16890.1"/>
    <property type="molecule type" value="Genomic_DNA"/>
</dbReference>
<dbReference type="CTD" id="8231178"/>
<proteinExistence type="predicted"/>
<evidence type="ECO:0000313" key="3">
    <source>
        <dbReference type="Proteomes" id="UP000009046"/>
    </source>
</evidence>
<reference evidence="1" key="2">
    <citation type="submission" date="2007-04" db="EMBL/GenBank/DDBJ databases">
        <title>The genome of the human body louse.</title>
        <authorList>
            <consortium name="The Human Body Louse Genome Consortium"/>
            <person name="Kirkness E."/>
            <person name="Walenz B."/>
            <person name="Hass B."/>
            <person name="Bruggner R."/>
            <person name="Strausberg R."/>
        </authorList>
    </citation>
    <scope>NUCLEOTIDE SEQUENCE</scope>
    <source>
        <strain evidence="1">USDA</strain>
    </source>
</reference>
<dbReference type="Proteomes" id="UP000009046">
    <property type="component" value="Unassembled WGS sequence"/>
</dbReference>
<dbReference type="InParanoid" id="E0VU34"/>
<dbReference type="AlphaFoldDB" id="E0VU34"/>
<dbReference type="KEGG" id="phu:Phum_PHUM444830"/>
<name>E0VU34_PEDHC</name>
<protein>
    <submittedName>
        <fullName evidence="1 2">Uncharacterized protein</fullName>
    </submittedName>
</protein>
<evidence type="ECO:0000313" key="1">
    <source>
        <dbReference type="EMBL" id="EEB16890.1"/>
    </source>
</evidence>
<reference evidence="2" key="3">
    <citation type="submission" date="2021-02" db="UniProtKB">
        <authorList>
            <consortium name="EnsemblMetazoa"/>
        </authorList>
    </citation>
    <scope>IDENTIFICATION</scope>
    <source>
        <strain evidence="2">USDA</strain>
    </source>
</reference>
<gene>
    <name evidence="2" type="primary">8231178</name>
    <name evidence="1" type="ORF">Phum_PHUM444830</name>
</gene>
<keyword evidence="3" id="KW-1185">Reference proteome</keyword>
<dbReference type="RefSeq" id="XP_002429628.1">
    <property type="nucleotide sequence ID" value="XM_002429583.1"/>
</dbReference>
<organism>
    <name type="scientific">Pediculus humanus subsp. corporis</name>
    <name type="common">Body louse</name>
    <dbReference type="NCBI Taxonomy" id="121224"/>
    <lineage>
        <taxon>Eukaryota</taxon>
        <taxon>Metazoa</taxon>
        <taxon>Ecdysozoa</taxon>
        <taxon>Arthropoda</taxon>
        <taxon>Hexapoda</taxon>
        <taxon>Insecta</taxon>
        <taxon>Pterygota</taxon>
        <taxon>Neoptera</taxon>
        <taxon>Paraneoptera</taxon>
        <taxon>Psocodea</taxon>
        <taxon>Troctomorpha</taxon>
        <taxon>Phthiraptera</taxon>
        <taxon>Anoplura</taxon>
        <taxon>Pediculidae</taxon>
        <taxon>Pediculus</taxon>
    </lineage>
</organism>
<dbReference type="EMBL" id="AAZO01005434">
    <property type="status" value="NOT_ANNOTATED_CDS"/>
    <property type="molecule type" value="Genomic_DNA"/>
</dbReference>
<dbReference type="EnsemblMetazoa" id="PHUM444830-RA">
    <property type="protein sequence ID" value="PHUM444830-PA"/>
    <property type="gene ID" value="PHUM444830"/>
</dbReference>